<comment type="caution">
    <text evidence="1">The sequence shown here is derived from an EMBL/GenBank/DDBJ whole genome shotgun (WGS) entry which is preliminary data.</text>
</comment>
<dbReference type="AlphaFoldDB" id="A0A5D4KJU7"/>
<reference evidence="1 2" key="1">
    <citation type="submission" date="2019-08" db="EMBL/GenBank/DDBJ databases">
        <title>Bacillus genomes from the desert of Cuatro Cienegas, Coahuila.</title>
        <authorList>
            <person name="Olmedo-Alvarez G."/>
        </authorList>
    </citation>
    <scope>NUCLEOTIDE SEQUENCE [LARGE SCALE GENOMIC DNA]</scope>
    <source>
        <strain evidence="1 2">CH40_1T</strain>
    </source>
</reference>
<accession>A0A5D4KJU7</accession>
<proteinExistence type="predicted"/>
<dbReference type="Proteomes" id="UP000323317">
    <property type="component" value="Unassembled WGS sequence"/>
</dbReference>
<evidence type="ECO:0000313" key="1">
    <source>
        <dbReference type="EMBL" id="TYR76553.1"/>
    </source>
</evidence>
<evidence type="ECO:0000313" key="2">
    <source>
        <dbReference type="Proteomes" id="UP000323317"/>
    </source>
</evidence>
<name>A0A5D4KJU7_9BACI</name>
<organism evidence="1 2">
    <name type="scientific">Rossellomorea vietnamensis</name>
    <dbReference type="NCBI Taxonomy" id="218284"/>
    <lineage>
        <taxon>Bacteria</taxon>
        <taxon>Bacillati</taxon>
        <taxon>Bacillota</taxon>
        <taxon>Bacilli</taxon>
        <taxon>Bacillales</taxon>
        <taxon>Bacillaceae</taxon>
        <taxon>Rossellomorea</taxon>
    </lineage>
</organism>
<sequence length="74" mass="8409">MDYKLNAVDSEIPVIVTIDPDNGIYTIRKSDTSGEVFNDPEDLLAWYMTNLEPGSFTSSIDYQKAIQWIKANLH</sequence>
<protein>
    <submittedName>
        <fullName evidence="1">Uncharacterized protein</fullName>
    </submittedName>
</protein>
<dbReference type="RefSeq" id="WP_148946036.1">
    <property type="nucleotide sequence ID" value="NZ_JBNIKK010000008.1"/>
</dbReference>
<gene>
    <name evidence="1" type="ORF">FZC79_06650</name>
</gene>
<dbReference type="EMBL" id="VTEH01000003">
    <property type="protein sequence ID" value="TYR76553.1"/>
    <property type="molecule type" value="Genomic_DNA"/>
</dbReference>